<feature type="domain" description="DUF4097" evidence="2">
    <location>
        <begin position="34"/>
        <end position="247"/>
    </location>
</feature>
<feature type="chain" id="PRO_5039636228" description="DUF4097 domain-containing protein" evidence="1">
    <location>
        <begin position="20"/>
        <end position="255"/>
    </location>
</feature>
<proteinExistence type="predicted"/>
<evidence type="ECO:0000313" key="3">
    <source>
        <dbReference type="EMBL" id="GID70209.1"/>
    </source>
</evidence>
<organism evidence="3 4">
    <name type="scientific">Actinoplanes cyaneus</name>
    <dbReference type="NCBI Taxonomy" id="52696"/>
    <lineage>
        <taxon>Bacteria</taxon>
        <taxon>Bacillati</taxon>
        <taxon>Actinomycetota</taxon>
        <taxon>Actinomycetes</taxon>
        <taxon>Micromonosporales</taxon>
        <taxon>Micromonosporaceae</taxon>
        <taxon>Actinoplanes</taxon>
    </lineage>
</organism>
<keyword evidence="4" id="KW-1185">Reference proteome</keyword>
<evidence type="ECO:0000256" key="1">
    <source>
        <dbReference type="SAM" id="SignalP"/>
    </source>
</evidence>
<keyword evidence="1" id="KW-0732">Signal</keyword>
<evidence type="ECO:0000313" key="4">
    <source>
        <dbReference type="Proteomes" id="UP000619479"/>
    </source>
</evidence>
<dbReference type="InterPro" id="IPR025164">
    <property type="entry name" value="Toastrack_DUF4097"/>
</dbReference>
<accession>A0A919IR28</accession>
<protein>
    <recommendedName>
        <fullName evidence="2">DUF4097 domain-containing protein</fullName>
    </recommendedName>
</protein>
<dbReference type="EMBL" id="BOMH01000072">
    <property type="protein sequence ID" value="GID70209.1"/>
    <property type="molecule type" value="Genomic_DNA"/>
</dbReference>
<dbReference type="AlphaFoldDB" id="A0A919IR28"/>
<gene>
    <name evidence="3" type="ORF">Acy02nite_80900</name>
</gene>
<evidence type="ECO:0000259" key="2">
    <source>
        <dbReference type="Pfam" id="PF13349"/>
    </source>
</evidence>
<sequence>MSRRVAVLVLAAASVAALAGCDGAVGATMTFDDTEKTKVSDIVLDGGGGDVTVTTGNVTETRIKRVVRGGDGSGPTYQITGTTLTLPTDCGFDCTISYEVQAPAGVKVSGKLRSGGVSLTDVGAVDLTLTSGDVMIDGATAPVRIKATSGNVTVSGVPGATLEATSGDLQAHDITGPVDARVTSGNLDLELSQPASVTASVTSGDLDLIVPKGSYQVKQHSGDGEATIEGVTNDPKATNVLDLRARSGNLTVGTI</sequence>
<dbReference type="Pfam" id="PF13349">
    <property type="entry name" value="DUF4097"/>
    <property type="match status" value="1"/>
</dbReference>
<dbReference type="Proteomes" id="UP000619479">
    <property type="component" value="Unassembled WGS sequence"/>
</dbReference>
<reference evidence="3" key="1">
    <citation type="submission" date="2021-01" db="EMBL/GenBank/DDBJ databases">
        <title>Whole genome shotgun sequence of Actinoplanes cyaneus NBRC 14990.</title>
        <authorList>
            <person name="Komaki H."/>
            <person name="Tamura T."/>
        </authorList>
    </citation>
    <scope>NUCLEOTIDE SEQUENCE</scope>
    <source>
        <strain evidence="3">NBRC 14990</strain>
    </source>
</reference>
<comment type="caution">
    <text evidence="3">The sequence shown here is derived from an EMBL/GenBank/DDBJ whole genome shotgun (WGS) entry which is preliminary data.</text>
</comment>
<dbReference type="RefSeq" id="WP_203753707.1">
    <property type="nucleotide sequence ID" value="NZ_BAAAUC010000050.1"/>
</dbReference>
<name>A0A919IR28_9ACTN</name>
<dbReference type="PROSITE" id="PS51257">
    <property type="entry name" value="PROKAR_LIPOPROTEIN"/>
    <property type="match status" value="1"/>
</dbReference>
<feature type="signal peptide" evidence="1">
    <location>
        <begin position="1"/>
        <end position="19"/>
    </location>
</feature>